<dbReference type="PANTHER" id="PTHR37461:SF1">
    <property type="entry name" value="ANTI-SIGMA-K FACTOR RSKA"/>
    <property type="match status" value="1"/>
</dbReference>
<keyword evidence="3" id="KW-1185">Reference proteome</keyword>
<dbReference type="Pfam" id="PF10099">
    <property type="entry name" value="RskA_C"/>
    <property type="match status" value="1"/>
</dbReference>
<accession>A0ABS7JBM2</accession>
<proteinExistence type="predicted"/>
<dbReference type="PANTHER" id="PTHR37461">
    <property type="entry name" value="ANTI-SIGMA-K FACTOR RSKA"/>
    <property type="match status" value="1"/>
</dbReference>
<dbReference type="Proteomes" id="UP000755104">
    <property type="component" value="Unassembled WGS sequence"/>
</dbReference>
<evidence type="ECO:0000313" key="3">
    <source>
        <dbReference type="Proteomes" id="UP000755104"/>
    </source>
</evidence>
<comment type="caution">
    <text evidence="2">The sequence shown here is derived from an EMBL/GenBank/DDBJ whole genome shotgun (WGS) entry which is preliminary data.</text>
</comment>
<dbReference type="EMBL" id="JAIGNO010000009">
    <property type="protein sequence ID" value="MBX7483454.1"/>
    <property type="molecule type" value="Genomic_DNA"/>
</dbReference>
<organism evidence="2 3">
    <name type="scientific">Qipengyuania qiaonensis</name>
    <dbReference type="NCBI Taxonomy" id="2867240"/>
    <lineage>
        <taxon>Bacteria</taxon>
        <taxon>Pseudomonadati</taxon>
        <taxon>Pseudomonadota</taxon>
        <taxon>Alphaproteobacteria</taxon>
        <taxon>Sphingomonadales</taxon>
        <taxon>Erythrobacteraceae</taxon>
        <taxon>Qipengyuania</taxon>
    </lineage>
</organism>
<dbReference type="InterPro" id="IPR018764">
    <property type="entry name" value="RskA_C"/>
</dbReference>
<protein>
    <submittedName>
        <fullName evidence="2">Anti-sigma factor</fullName>
    </submittedName>
</protein>
<evidence type="ECO:0000259" key="1">
    <source>
        <dbReference type="Pfam" id="PF10099"/>
    </source>
</evidence>
<dbReference type="RefSeq" id="WP_221559228.1">
    <property type="nucleotide sequence ID" value="NZ_JAIGNO010000009.1"/>
</dbReference>
<sequence>MTDRQLPDDLEVMAAGLALGLLGERARAEALRHQLENPGFAERVYAWQKTAGSWLEDVEPIEAPANALSSIEALLDRRAMGTTPAQPIANDRHSVKLWRTWAITATAASLALAVGLGVALFSANQEPDQDDAPIAELARPSANVAQIKDAEGVPLLSALYDPGSGSLSLRLADLQQPEFGPELWVIPEDGTPRSLGLIDSERLTVILSPELRSFLRDGATMAITIEPRDSAPHDAPTGEILGTATLQEVPGNTI</sequence>
<gene>
    <name evidence="2" type="ORF">K3174_13010</name>
</gene>
<dbReference type="InterPro" id="IPR051474">
    <property type="entry name" value="Anti-sigma-K/W_factor"/>
</dbReference>
<feature type="domain" description="Anti-sigma K factor RskA C-terminal" evidence="1">
    <location>
        <begin position="105"/>
        <end position="240"/>
    </location>
</feature>
<name>A0ABS7JBM2_9SPHN</name>
<evidence type="ECO:0000313" key="2">
    <source>
        <dbReference type="EMBL" id="MBX7483454.1"/>
    </source>
</evidence>
<reference evidence="2 3" key="1">
    <citation type="submission" date="2021-08" db="EMBL/GenBank/DDBJ databases">
        <title>Comparative Genomics Analysis of the Genus Qipengyuania Reveals Extensive Genetic Diversity and Metabolic Versatility, Including the Description of Fifteen Novel Species.</title>
        <authorList>
            <person name="Liu Y."/>
        </authorList>
    </citation>
    <scope>NUCLEOTIDE SEQUENCE [LARGE SCALE GENOMIC DNA]</scope>
    <source>
        <strain evidence="2 3">6D47A</strain>
    </source>
</reference>